<reference evidence="10" key="1">
    <citation type="journal article" date="2017" name="Nat. Commun.">
        <title>The asparagus genome sheds light on the origin and evolution of a young Y chromosome.</title>
        <authorList>
            <person name="Harkess A."/>
            <person name="Zhou J."/>
            <person name="Xu C."/>
            <person name="Bowers J.E."/>
            <person name="Van der Hulst R."/>
            <person name="Ayyampalayam S."/>
            <person name="Mercati F."/>
            <person name="Riccardi P."/>
            <person name="McKain M.R."/>
            <person name="Kakrana A."/>
            <person name="Tang H."/>
            <person name="Ray J."/>
            <person name="Groenendijk J."/>
            <person name="Arikit S."/>
            <person name="Mathioni S.M."/>
            <person name="Nakano M."/>
            <person name="Shan H."/>
            <person name="Telgmann-Rauber A."/>
            <person name="Kanno A."/>
            <person name="Yue Z."/>
            <person name="Chen H."/>
            <person name="Li W."/>
            <person name="Chen Y."/>
            <person name="Xu X."/>
            <person name="Zhang Y."/>
            <person name="Luo S."/>
            <person name="Chen H."/>
            <person name="Gao J."/>
            <person name="Mao Z."/>
            <person name="Pires J.C."/>
            <person name="Luo M."/>
            <person name="Kudrna D."/>
            <person name="Wing R.A."/>
            <person name="Meyers B.C."/>
            <person name="Yi K."/>
            <person name="Kong H."/>
            <person name="Lavrijsen P."/>
            <person name="Sunseri F."/>
            <person name="Falavigna A."/>
            <person name="Ye Y."/>
            <person name="Leebens-Mack J.H."/>
            <person name="Chen G."/>
        </authorList>
    </citation>
    <scope>NUCLEOTIDE SEQUENCE [LARGE SCALE GENOMIC DNA]</scope>
    <source>
        <strain evidence="10">cv. DH0086</strain>
    </source>
</reference>
<dbReference type="InterPro" id="IPR036638">
    <property type="entry name" value="HLH_DNA-bd_sf"/>
</dbReference>
<dbReference type="PROSITE" id="PS50888">
    <property type="entry name" value="BHLH"/>
    <property type="match status" value="1"/>
</dbReference>
<dbReference type="EMBL" id="CM007381">
    <property type="protein sequence ID" value="ONK79372.1"/>
    <property type="molecule type" value="Genomic_DNA"/>
</dbReference>
<feature type="region of interest" description="Disordered" evidence="7">
    <location>
        <begin position="42"/>
        <end position="63"/>
    </location>
</feature>
<gene>
    <name evidence="9" type="ORF">A4U43_C01F5690</name>
</gene>
<dbReference type="SUPFAM" id="SSF47459">
    <property type="entry name" value="HLH, helix-loop-helix DNA-binding domain"/>
    <property type="match status" value="1"/>
</dbReference>
<dbReference type="SMART" id="SM00353">
    <property type="entry name" value="HLH"/>
    <property type="match status" value="1"/>
</dbReference>
<keyword evidence="3" id="KW-0805">Transcription regulation</keyword>
<evidence type="ECO:0000256" key="7">
    <source>
        <dbReference type="SAM" id="MobiDB-lite"/>
    </source>
</evidence>
<evidence type="ECO:0000256" key="1">
    <source>
        <dbReference type="ARBA" id="ARBA00004123"/>
    </source>
</evidence>
<dbReference type="Proteomes" id="UP000243459">
    <property type="component" value="Chromosome 1"/>
</dbReference>
<evidence type="ECO:0000256" key="4">
    <source>
        <dbReference type="ARBA" id="ARBA00023125"/>
    </source>
</evidence>
<dbReference type="OMA" id="INERHAC"/>
<evidence type="ECO:0000259" key="8">
    <source>
        <dbReference type="PROSITE" id="PS50888"/>
    </source>
</evidence>
<dbReference type="AlphaFoldDB" id="A0A5P1FMM8"/>
<keyword evidence="10" id="KW-1185">Reference proteome</keyword>
<dbReference type="InterPro" id="IPR011598">
    <property type="entry name" value="bHLH_dom"/>
</dbReference>
<dbReference type="PANTHER" id="PTHR46412">
    <property type="entry name" value="BES1-INTERACTING MYC-LIKE PROTEIN"/>
    <property type="match status" value="1"/>
</dbReference>
<feature type="region of interest" description="Disordered" evidence="7">
    <location>
        <begin position="371"/>
        <end position="391"/>
    </location>
</feature>
<keyword evidence="6" id="KW-0539">Nucleus</keyword>
<dbReference type="GO" id="GO:0006351">
    <property type="term" value="P:DNA-templated transcription"/>
    <property type="evidence" value="ECO:0007669"/>
    <property type="project" value="InterPro"/>
</dbReference>
<comment type="similarity">
    <text evidence="2">Belongs to the bHLH protein family.</text>
</comment>
<dbReference type="Pfam" id="PF00010">
    <property type="entry name" value="HLH"/>
    <property type="match status" value="1"/>
</dbReference>
<evidence type="ECO:0000256" key="2">
    <source>
        <dbReference type="ARBA" id="ARBA00005510"/>
    </source>
</evidence>
<feature type="region of interest" description="Disordered" evidence="7">
    <location>
        <begin position="469"/>
        <end position="494"/>
    </location>
</feature>
<dbReference type="OrthoDB" id="690068at2759"/>
<evidence type="ECO:0000313" key="10">
    <source>
        <dbReference type="Proteomes" id="UP000243459"/>
    </source>
</evidence>
<evidence type="ECO:0000256" key="6">
    <source>
        <dbReference type="ARBA" id="ARBA00023242"/>
    </source>
</evidence>
<feature type="domain" description="BHLH" evidence="8">
    <location>
        <begin position="197"/>
        <end position="247"/>
    </location>
</feature>
<evidence type="ECO:0000313" key="9">
    <source>
        <dbReference type="EMBL" id="ONK79372.1"/>
    </source>
</evidence>
<proteinExistence type="inferred from homology"/>
<dbReference type="Gramene" id="ONK79372">
    <property type="protein sequence ID" value="ONK79372"/>
    <property type="gene ID" value="A4U43_C01F5690"/>
</dbReference>
<dbReference type="PANTHER" id="PTHR46412:SF6">
    <property type="entry name" value="TRANSCRIPTION FACTOR BIM2"/>
    <property type="match status" value="1"/>
</dbReference>
<organism evidence="9 10">
    <name type="scientific">Asparagus officinalis</name>
    <name type="common">Garden asparagus</name>
    <dbReference type="NCBI Taxonomy" id="4686"/>
    <lineage>
        <taxon>Eukaryota</taxon>
        <taxon>Viridiplantae</taxon>
        <taxon>Streptophyta</taxon>
        <taxon>Embryophyta</taxon>
        <taxon>Tracheophyta</taxon>
        <taxon>Spermatophyta</taxon>
        <taxon>Magnoliopsida</taxon>
        <taxon>Liliopsida</taxon>
        <taxon>Asparagales</taxon>
        <taxon>Asparagaceae</taxon>
        <taxon>Asparagoideae</taxon>
        <taxon>Asparagus</taxon>
    </lineage>
</organism>
<accession>A0A5P1FMM8</accession>
<dbReference type="GO" id="GO:0003677">
    <property type="term" value="F:DNA binding"/>
    <property type="evidence" value="ECO:0007669"/>
    <property type="project" value="UniProtKB-KW"/>
</dbReference>
<dbReference type="GO" id="GO:0005634">
    <property type="term" value="C:nucleus"/>
    <property type="evidence" value="ECO:0007669"/>
    <property type="project" value="UniProtKB-SubCell"/>
</dbReference>
<dbReference type="FunFam" id="4.10.280.10:FF:000093">
    <property type="entry name" value="BHLH domain class transcription factor"/>
    <property type="match status" value="1"/>
</dbReference>
<dbReference type="Gene3D" id="4.10.280.10">
    <property type="entry name" value="Helix-loop-helix DNA-binding domain"/>
    <property type="match status" value="1"/>
</dbReference>
<name>A0A5P1FMM8_ASPOF</name>
<dbReference type="InterPro" id="IPR044295">
    <property type="entry name" value="BIM1/2/3"/>
</dbReference>
<dbReference type="GO" id="GO:0003700">
    <property type="term" value="F:DNA-binding transcription factor activity"/>
    <property type="evidence" value="ECO:0007669"/>
    <property type="project" value="InterPro"/>
</dbReference>
<comment type="subcellular location">
    <subcellularLocation>
        <location evidence="1">Nucleus</location>
    </subcellularLocation>
</comment>
<feature type="compositionally biased region" description="Basic and acidic residues" evidence="7">
    <location>
        <begin position="169"/>
        <end position="194"/>
    </location>
</feature>
<evidence type="ECO:0000256" key="3">
    <source>
        <dbReference type="ARBA" id="ARBA00023015"/>
    </source>
</evidence>
<evidence type="ECO:0000256" key="5">
    <source>
        <dbReference type="ARBA" id="ARBA00023163"/>
    </source>
</evidence>
<dbReference type="GO" id="GO:0046983">
    <property type="term" value="F:protein dimerization activity"/>
    <property type="evidence" value="ECO:0007669"/>
    <property type="project" value="InterPro"/>
</dbReference>
<sequence length="494" mass="54098">MEFQGKKATHDFLSLYNKDSSIQLQDSRPPPQGFYLKTHDFLKPLEKPEEEADPAQQPGPTNRAATAAHVLPGGIGTFSLSHVPEKGSPAAGEAQLVTCAREPGGGLHAGAGFALWDTKENGYRGHWPSPFVARAATRSQSAQDKKRFMDSGSRSSRGFDEEDDDDEEFGKREGISRKVELAVKVDGKGGHDQKAMTPRSKHSATEQRRRSKINDRFQILRDLIPNSDQKRDKASFLLEVIEYIRFLQEKVNKYESSYPGWSDENAKLTPWQNTNQVTKNGHSPGFIYSVDDDRVPAAPGMISTAQNPLESDTSAGGVLYKTVENPVAFTSKASSAPIPSQLNYASLERETSVGQPQQRLISDIDSLASQSQSQWLRPSGPVDCSESGEMSNEQEELTIDEGTINVSTAYSQNMLNALNQALASSGIDLSQANISVQINLGKRAPRRATATTMSSAKELVDPLSGNRSAIDHYRVGSSGEESEQALKRRRLDNS</sequence>
<keyword evidence="4" id="KW-0238">DNA-binding</keyword>
<dbReference type="CDD" id="cd11453">
    <property type="entry name" value="bHLH_AtBIM_like"/>
    <property type="match status" value="1"/>
</dbReference>
<protein>
    <recommendedName>
        <fullName evidence="8">BHLH domain-containing protein</fullName>
    </recommendedName>
</protein>
<keyword evidence="5" id="KW-0804">Transcription</keyword>
<feature type="region of interest" description="Disordered" evidence="7">
    <location>
        <begin position="135"/>
        <end position="211"/>
    </location>
</feature>